<dbReference type="AlphaFoldDB" id="A0A3D8JUI1"/>
<evidence type="ECO:0008006" key="3">
    <source>
        <dbReference type="Google" id="ProtNLM"/>
    </source>
</evidence>
<evidence type="ECO:0000313" key="1">
    <source>
        <dbReference type="EMBL" id="RDU96749.1"/>
    </source>
</evidence>
<name>A0A3D8JUI1_9BURK</name>
<keyword evidence="2" id="KW-1185">Reference proteome</keyword>
<sequence>MTDLDGNGGIADVLAQRVRQYAANRLALFEWIHEDWLRGDWRAALREAAKQDGSEQARQRHLRAVDTCLRGFGLAPPPLDAFRGDEGVLAALPMDGLLRALRLRALHFRRAELRYWIDRGSRARLSAWLGSEASGVLRWLMNMPHPPQLDRLMRVAGMPPLDELDDEALAWEGFSLCLRAGWCGPRAPLSLARLAWRPGLAPPDWTDDAGAAAGISDGVAVVRRLPEFFEERA</sequence>
<comment type="caution">
    <text evidence="1">The sequence shown here is derived from an EMBL/GenBank/DDBJ whole genome shotgun (WGS) entry which is preliminary data.</text>
</comment>
<gene>
    <name evidence="1" type="ORF">DWV00_22415</name>
</gene>
<dbReference type="RefSeq" id="WP_115535804.1">
    <property type="nucleotide sequence ID" value="NZ_QRGA01000013.1"/>
</dbReference>
<organism evidence="1 2">
    <name type="scientific">Trinickia dinghuensis</name>
    <dbReference type="NCBI Taxonomy" id="2291023"/>
    <lineage>
        <taxon>Bacteria</taxon>
        <taxon>Pseudomonadati</taxon>
        <taxon>Pseudomonadota</taxon>
        <taxon>Betaproteobacteria</taxon>
        <taxon>Burkholderiales</taxon>
        <taxon>Burkholderiaceae</taxon>
        <taxon>Trinickia</taxon>
    </lineage>
</organism>
<reference evidence="1 2" key="1">
    <citation type="submission" date="2018-08" db="EMBL/GenBank/DDBJ databases">
        <title>Paraburkholderia sp. DHOM06 isolated from forest soil.</title>
        <authorList>
            <person name="Gao Z.-H."/>
            <person name="Qiu L.-H."/>
        </authorList>
    </citation>
    <scope>NUCLEOTIDE SEQUENCE [LARGE SCALE GENOMIC DNA]</scope>
    <source>
        <strain evidence="1 2">DHOM06</strain>
    </source>
</reference>
<dbReference type="Proteomes" id="UP000256838">
    <property type="component" value="Unassembled WGS sequence"/>
</dbReference>
<dbReference type="EMBL" id="QRGA01000013">
    <property type="protein sequence ID" value="RDU96749.1"/>
    <property type="molecule type" value="Genomic_DNA"/>
</dbReference>
<dbReference type="OrthoDB" id="9115373at2"/>
<proteinExistence type="predicted"/>
<accession>A0A3D8JUI1</accession>
<dbReference type="Pfam" id="PF09502">
    <property type="entry name" value="HrpB4"/>
    <property type="match status" value="1"/>
</dbReference>
<evidence type="ECO:0000313" key="2">
    <source>
        <dbReference type="Proteomes" id="UP000256838"/>
    </source>
</evidence>
<dbReference type="InterPro" id="IPR013393">
    <property type="entry name" value="T3SS_HrpB4"/>
</dbReference>
<protein>
    <recommendedName>
        <fullName evidence="3">Type III secretion protein HrpB4</fullName>
    </recommendedName>
</protein>